<dbReference type="Pfam" id="PF12073">
    <property type="entry name" value="DUF3553"/>
    <property type="match status" value="1"/>
</dbReference>
<dbReference type="AlphaFoldDB" id="A0A023D4B3"/>
<comment type="caution">
    <text evidence="1">The sequence shown here is derived from an EMBL/GenBank/DDBJ whole genome shotgun (WGS) entry which is preliminary data.</text>
</comment>
<evidence type="ECO:0008006" key="3">
    <source>
        <dbReference type="Google" id="ProtNLM"/>
    </source>
</evidence>
<protein>
    <recommendedName>
        <fullName evidence="3">DUF3553 domain-containing protein</fullName>
    </recommendedName>
</protein>
<reference evidence="2" key="1">
    <citation type="journal article" date="2014" name="FEMS Microbiol. Lett.">
        <title>Draft Genomic DNA Sequence of the Facultatively Methylotrophic Bacterium Acidomonas methanolica type strain MB58.</title>
        <authorList>
            <person name="Higashiura N."/>
            <person name="Hadano H."/>
            <person name="Hirakawa H."/>
            <person name="Matsutani M."/>
            <person name="Takabe S."/>
            <person name="Matsushita K."/>
            <person name="Azuma Y."/>
        </authorList>
    </citation>
    <scope>NUCLEOTIDE SEQUENCE [LARGE SCALE GENOMIC DNA]</scope>
    <source>
        <strain evidence="2">MB58</strain>
    </source>
</reference>
<dbReference type="OrthoDB" id="7361229at2"/>
<reference evidence="1 2" key="2">
    <citation type="journal article" date="2014" name="FEMS Microbiol. Lett.">
        <title>Draft genomic DNA sequence of the facultatively methylotrophic bacterium Acidomonas methanolica type strain MB58.</title>
        <authorList>
            <person name="Higashiura N."/>
            <person name="Hadano H."/>
            <person name="Hirakawa H."/>
            <person name="Matsutani M."/>
            <person name="Takabe S."/>
            <person name="Matsushita K."/>
            <person name="Azuma Y."/>
        </authorList>
    </citation>
    <scope>NUCLEOTIDE SEQUENCE [LARGE SCALE GENOMIC DNA]</scope>
    <source>
        <strain evidence="1 2">MB58</strain>
    </source>
</reference>
<gene>
    <name evidence="1" type="ORF">Amme_041_006</name>
</gene>
<evidence type="ECO:0000313" key="1">
    <source>
        <dbReference type="EMBL" id="GAJ28972.1"/>
    </source>
</evidence>
<organism evidence="1 2">
    <name type="scientific">Acidomonas methanolica NBRC 104435</name>
    <dbReference type="NCBI Taxonomy" id="1231351"/>
    <lineage>
        <taxon>Bacteria</taxon>
        <taxon>Pseudomonadati</taxon>
        <taxon>Pseudomonadota</taxon>
        <taxon>Alphaproteobacteria</taxon>
        <taxon>Acetobacterales</taxon>
        <taxon>Acetobacteraceae</taxon>
        <taxon>Acidomonas</taxon>
    </lineage>
</organism>
<accession>A0A023D4B3</accession>
<proteinExistence type="predicted"/>
<dbReference type="EMBL" id="BAND01000041">
    <property type="protein sequence ID" value="GAJ28972.1"/>
    <property type="molecule type" value="Genomic_DNA"/>
</dbReference>
<dbReference type="InterPro" id="IPR021938">
    <property type="entry name" value="DUF3553"/>
</dbReference>
<dbReference type="Proteomes" id="UP000019760">
    <property type="component" value="Unassembled WGS sequence"/>
</dbReference>
<dbReference type="RefSeq" id="WP_042058224.1">
    <property type="nucleotide sequence ID" value="NZ_BAND01000041.1"/>
</dbReference>
<evidence type="ECO:0000313" key="2">
    <source>
        <dbReference type="Proteomes" id="UP000019760"/>
    </source>
</evidence>
<keyword evidence="2" id="KW-1185">Reference proteome</keyword>
<name>A0A023D4B3_ACIMT</name>
<sequence length="61" mass="6670">MGSGRVFDSFLEPGQFVSHPDHPEWGRGQVQSAIGTRVTVTFENAGKLLIDASRVVLTLEE</sequence>